<dbReference type="PROSITE" id="PS00211">
    <property type="entry name" value="ABC_TRANSPORTER_1"/>
    <property type="match status" value="1"/>
</dbReference>
<keyword evidence="5 11" id="KW-0067">ATP-binding</keyword>
<sequence length="676" mass="75290">MSNVIIKISYGELFNFFDSESRNGFIVGSKRTCDVVVKSFLVAPEQLRFIQKNNVWYVEDLTPEGYKSEVLISGKRFKRPVVKFDGDIVIRKTGEKRDGDTVKISLVRKLARRRGGSNFDLTQKTLTVVGRDPSCDIVVDSPLVSEKHFHIVFDGTAYYIEDLHSLGGTFVNNRKVRRAELHDYDRISIPAAAYTFFDRKLLYSTSPAGIQIDAVGVTKDVLDRKSHGRVRLVNAVSFRIEPGAFVAVVGGSGTGKSTLLDCLNGLRPATDGGIYFDTNNYYDNIKSYKNVIGYVPQRDIMHDDLTVEDGLFYTAMLRMRSMASKEEIRAHVREAIADVRLTGREKLKISSLSGGQRKRVSIAMELLSDPKVIFLDEPTSGLSPDLDLEMMELLKELAGKGRTIVVITHAMENLDKCDKIAFLGKGGRLCFYGEQKEVFRYFNRKSYSRIFAALNDDTLCAYFEQKYRASDYYKRIHSIFCEQYADAKACMLPPVYEKKTIRETAAEKSAPAETEHRGFAGLAAELKAARRAKRAEKRAEEQAATQAPRPSKPAKEEYQTEEKEFAEKTPPVVGEEDIPTVPAAAETNVSAALGRTEEFPPAPAQTDGEPSAAASDAPTQLAEENAPPKKKRGRPKKVRTESEQTAPAADNAENTDNAAACNVTAEREEENNEKDA</sequence>
<dbReference type="GO" id="GO:0016020">
    <property type="term" value="C:membrane"/>
    <property type="evidence" value="ECO:0007669"/>
    <property type="project" value="UniProtKB-SubCell"/>
</dbReference>
<keyword evidence="6" id="KW-1133">Transmembrane helix</keyword>
<reference evidence="11" key="1">
    <citation type="submission" date="2020-10" db="EMBL/GenBank/DDBJ databases">
        <authorList>
            <person name="Gilroy R."/>
        </authorList>
    </citation>
    <scope>NUCLEOTIDE SEQUENCE</scope>
    <source>
        <strain evidence="11">1063</strain>
    </source>
</reference>
<keyword evidence="7" id="KW-0472">Membrane</keyword>
<evidence type="ECO:0000256" key="8">
    <source>
        <dbReference type="SAM" id="MobiDB-lite"/>
    </source>
</evidence>
<keyword evidence="3" id="KW-0812">Transmembrane</keyword>
<dbReference type="Gene3D" id="3.40.50.300">
    <property type="entry name" value="P-loop containing nucleotide triphosphate hydrolases"/>
    <property type="match status" value="1"/>
</dbReference>
<evidence type="ECO:0000256" key="5">
    <source>
        <dbReference type="ARBA" id="ARBA00022840"/>
    </source>
</evidence>
<organism evidence="11 12">
    <name type="scientific">Candidatus Limadaptatus stercorigallinarum</name>
    <dbReference type="NCBI Taxonomy" id="2840845"/>
    <lineage>
        <taxon>Bacteria</taxon>
        <taxon>Bacillati</taxon>
        <taxon>Bacillota</taxon>
        <taxon>Clostridia</taxon>
        <taxon>Eubacteriales</taxon>
        <taxon>Candidatus Limadaptatus</taxon>
    </lineage>
</organism>
<keyword evidence="4" id="KW-0547">Nucleotide-binding</keyword>
<gene>
    <name evidence="11" type="ORF">IAD51_06620</name>
</gene>
<dbReference type="InterPro" id="IPR000253">
    <property type="entry name" value="FHA_dom"/>
</dbReference>
<evidence type="ECO:0000259" key="9">
    <source>
        <dbReference type="PROSITE" id="PS50006"/>
    </source>
</evidence>
<evidence type="ECO:0000256" key="1">
    <source>
        <dbReference type="ARBA" id="ARBA00004141"/>
    </source>
</evidence>
<feature type="compositionally biased region" description="Low complexity" evidence="8">
    <location>
        <begin position="645"/>
        <end position="662"/>
    </location>
</feature>
<evidence type="ECO:0000256" key="7">
    <source>
        <dbReference type="ARBA" id="ARBA00023136"/>
    </source>
</evidence>
<dbReference type="SUPFAM" id="SSF49879">
    <property type="entry name" value="SMAD/FHA domain"/>
    <property type="match status" value="2"/>
</dbReference>
<evidence type="ECO:0000259" key="10">
    <source>
        <dbReference type="PROSITE" id="PS50893"/>
    </source>
</evidence>
<dbReference type="InterPro" id="IPR017871">
    <property type="entry name" value="ABC_transporter-like_CS"/>
</dbReference>
<evidence type="ECO:0000256" key="4">
    <source>
        <dbReference type="ARBA" id="ARBA00022741"/>
    </source>
</evidence>
<feature type="compositionally biased region" description="Basic and acidic residues" evidence="8">
    <location>
        <begin position="553"/>
        <end position="567"/>
    </location>
</feature>
<reference evidence="11" key="2">
    <citation type="journal article" date="2021" name="PeerJ">
        <title>Extensive microbial diversity within the chicken gut microbiome revealed by metagenomics and culture.</title>
        <authorList>
            <person name="Gilroy R."/>
            <person name="Ravi A."/>
            <person name="Getino M."/>
            <person name="Pursley I."/>
            <person name="Horton D.L."/>
            <person name="Alikhan N.F."/>
            <person name="Baker D."/>
            <person name="Gharbi K."/>
            <person name="Hall N."/>
            <person name="Watson M."/>
            <person name="Adriaenssens E.M."/>
            <person name="Foster-Nyarko E."/>
            <person name="Jarju S."/>
            <person name="Secka A."/>
            <person name="Antonio M."/>
            <person name="Oren A."/>
            <person name="Chaudhuri R.R."/>
            <person name="La Ragione R."/>
            <person name="Hildebrand F."/>
            <person name="Pallen M.J."/>
        </authorList>
    </citation>
    <scope>NUCLEOTIDE SEQUENCE</scope>
    <source>
        <strain evidence="11">1063</strain>
    </source>
</reference>
<keyword evidence="2" id="KW-0813">Transport</keyword>
<dbReference type="SMART" id="SM00240">
    <property type="entry name" value="FHA"/>
    <property type="match status" value="2"/>
</dbReference>
<dbReference type="AlphaFoldDB" id="A0A9D1L1W1"/>
<feature type="compositionally biased region" description="Basic residues" evidence="8">
    <location>
        <begin position="628"/>
        <end position="637"/>
    </location>
</feature>
<comment type="caution">
    <text evidence="11">The sequence shown here is derived from an EMBL/GenBank/DDBJ whole genome shotgun (WGS) entry which is preliminary data.</text>
</comment>
<feature type="region of interest" description="Disordered" evidence="8">
    <location>
        <begin position="530"/>
        <end position="676"/>
    </location>
</feature>
<dbReference type="PANTHER" id="PTHR48041:SF139">
    <property type="entry name" value="PROTEIN SCARLET"/>
    <property type="match status" value="1"/>
</dbReference>
<dbReference type="InterPro" id="IPR003439">
    <property type="entry name" value="ABC_transporter-like_ATP-bd"/>
</dbReference>
<feature type="compositionally biased region" description="Acidic residues" evidence="8">
    <location>
        <begin position="667"/>
        <end position="676"/>
    </location>
</feature>
<dbReference type="Pfam" id="PF00498">
    <property type="entry name" value="FHA"/>
    <property type="match status" value="2"/>
</dbReference>
<protein>
    <submittedName>
        <fullName evidence="11">ATP-binding cassette domain-containing protein</fullName>
    </submittedName>
</protein>
<dbReference type="GO" id="GO:0005524">
    <property type="term" value="F:ATP binding"/>
    <property type="evidence" value="ECO:0007669"/>
    <property type="project" value="UniProtKB-KW"/>
</dbReference>
<dbReference type="SUPFAM" id="SSF52540">
    <property type="entry name" value="P-loop containing nucleoside triphosphate hydrolases"/>
    <property type="match status" value="1"/>
</dbReference>
<dbReference type="InterPro" id="IPR050352">
    <property type="entry name" value="ABCG_transporters"/>
</dbReference>
<dbReference type="GO" id="GO:0042626">
    <property type="term" value="F:ATPase-coupled transmembrane transporter activity"/>
    <property type="evidence" value="ECO:0007669"/>
    <property type="project" value="TreeGrafter"/>
</dbReference>
<evidence type="ECO:0000256" key="2">
    <source>
        <dbReference type="ARBA" id="ARBA00022448"/>
    </source>
</evidence>
<dbReference type="InterPro" id="IPR008984">
    <property type="entry name" value="SMAD_FHA_dom_sf"/>
</dbReference>
<dbReference type="SMART" id="SM00382">
    <property type="entry name" value="AAA"/>
    <property type="match status" value="1"/>
</dbReference>
<accession>A0A9D1L1W1</accession>
<evidence type="ECO:0000313" key="12">
    <source>
        <dbReference type="Proteomes" id="UP000824088"/>
    </source>
</evidence>
<dbReference type="CDD" id="cd00060">
    <property type="entry name" value="FHA"/>
    <property type="match status" value="2"/>
</dbReference>
<dbReference type="EMBL" id="DVMN01000119">
    <property type="protein sequence ID" value="HIU21879.1"/>
    <property type="molecule type" value="Genomic_DNA"/>
</dbReference>
<dbReference type="GO" id="GO:0016887">
    <property type="term" value="F:ATP hydrolysis activity"/>
    <property type="evidence" value="ECO:0007669"/>
    <property type="project" value="InterPro"/>
</dbReference>
<dbReference type="Gene3D" id="2.60.200.20">
    <property type="match status" value="1"/>
</dbReference>
<feature type="domain" description="ABC transporter" evidence="10">
    <location>
        <begin position="212"/>
        <end position="450"/>
    </location>
</feature>
<dbReference type="PANTHER" id="PTHR48041">
    <property type="entry name" value="ABC TRANSPORTER G FAMILY MEMBER 28"/>
    <property type="match status" value="1"/>
</dbReference>
<feature type="domain" description="FHA" evidence="9">
    <location>
        <begin position="127"/>
        <end position="176"/>
    </location>
</feature>
<evidence type="ECO:0000256" key="6">
    <source>
        <dbReference type="ARBA" id="ARBA00022989"/>
    </source>
</evidence>
<proteinExistence type="predicted"/>
<dbReference type="Pfam" id="PF00005">
    <property type="entry name" value="ABC_tran"/>
    <property type="match status" value="1"/>
</dbReference>
<dbReference type="PROSITE" id="PS50893">
    <property type="entry name" value="ABC_TRANSPORTER_2"/>
    <property type="match status" value="1"/>
</dbReference>
<dbReference type="Proteomes" id="UP000824088">
    <property type="component" value="Unassembled WGS sequence"/>
</dbReference>
<evidence type="ECO:0000313" key="11">
    <source>
        <dbReference type="EMBL" id="HIU21879.1"/>
    </source>
</evidence>
<dbReference type="PROSITE" id="PS50006">
    <property type="entry name" value="FHA_DOMAIN"/>
    <property type="match status" value="1"/>
</dbReference>
<dbReference type="InterPro" id="IPR003593">
    <property type="entry name" value="AAA+_ATPase"/>
</dbReference>
<comment type="subcellular location">
    <subcellularLocation>
        <location evidence="1">Membrane</location>
        <topology evidence="1">Multi-pass membrane protein</topology>
    </subcellularLocation>
</comment>
<dbReference type="InterPro" id="IPR027417">
    <property type="entry name" value="P-loop_NTPase"/>
</dbReference>
<evidence type="ECO:0000256" key="3">
    <source>
        <dbReference type="ARBA" id="ARBA00022692"/>
    </source>
</evidence>
<name>A0A9D1L1W1_9FIRM</name>